<dbReference type="PANTHER" id="PTHR45953:SF1">
    <property type="entry name" value="IDURONATE 2-SULFATASE"/>
    <property type="match status" value="1"/>
</dbReference>
<accession>A0ABT0U6S5</accession>
<evidence type="ECO:0000256" key="7">
    <source>
        <dbReference type="SAM" id="SignalP"/>
    </source>
</evidence>
<feature type="chain" id="PRO_5046780781" evidence="7">
    <location>
        <begin position="27"/>
        <end position="499"/>
    </location>
</feature>
<keyword evidence="3" id="KW-0479">Metal-binding</keyword>
<sequence length="499" mass="56765">MTLSLKRLRRQLVWLCLVFIASTVSAADHKNVLLICIDDLRPVMGCYGGAATTPHIDELAKSSAVFTRHYNQWPVCGPSRASMLGGLRPDSTGIYEIGDSWKISKRPTTHPTLPRYFKDNGYRTLSFGKVYHGKGNGKGYGWSDEPWKLDWTCYVDFDYVEGKKKRWRPAYEIYDGPDSIHNDFQTADRVIRALEDNKNRKFVIAGGFYKPHLPFVAPKQYWDLYSDDEIKRLDPAGLPKDAADFMYNWTEIASYGSQDGKLFSDDDDVGAAQAREMTHAYYACVSFIDAQVGRILDALVKNGLADNTAVVIWGDHGFHLGDHGRWAKHTQFEQAMRCPLIVRLPGQHSMTGETKAIVESVDIYPTLCDFAGLTTPSFVEGQSLVPIIQGTSNGKQAAFSQIRPVNRKKRNLMAYSVRTKDFRYVQWCEPDNQYAITWRELYDHRTDPEETVSVIDDPRNAEVIRKHEELVSENYASIKENIAEYFQRPQNESPGEVSR</sequence>
<evidence type="ECO:0000313" key="10">
    <source>
        <dbReference type="Proteomes" id="UP001202961"/>
    </source>
</evidence>
<keyword evidence="4 7" id="KW-0732">Signal</keyword>
<dbReference type="Proteomes" id="UP001202961">
    <property type="component" value="Unassembled WGS sequence"/>
</dbReference>
<evidence type="ECO:0000256" key="6">
    <source>
        <dbReference type="ARBA" id="ARBA00022837"/>
    </source>
</evidence>
<dbReference type="Gene3D" id="3.40.720.10">
    <property type="entry name" value="Alkaline Phosphatase, subunit A"/>
    <property type="match status" value="1"/>
</dbReference>
<dbReference type="PANTHER" id="PTHR45953">
    <property type="entry name" value="IDURONATE 2-SULFATASE"/>
    <property type="match status" value="1"/>
</dbReference>
<evidence type="ECO:0000259" key="8">
    <source>
        <dbReference type="Pfam" id="PF00884"/>
    </source>
</evidence>
<dbReference type="CDD" id="cd16030">
    <property type="entry name" value="iduronate-2-sulfatase"/>
    <property type="match status" value="1"/>
</dbReference>
<evidence type="ECO:0000256" key="1">
    <source>
        <dbReference type="ARBA" id="ARBA00001913"/>
    </source>
</evidence>
<dbReference type="InterPro" id="IPR017850">
    <property type="entry name" value="Alkaline_phosphatase_core_sf"/>
</dbReference>
<dbReference type="Pfam" id="PF00884">
    <property type="entry name" value="Sulfatase"/>
    <property type="match status" value="1"/>
</dbReference>
<proteinExistence type="inferred from homology"/>
<comment type="caution">
    <text evidence="9">The sequence shown here is derived from an EMBL/GenBank/DDBJ whole genome shotgun (WGS) entry which is preliminary data.</text>
</comment>
<dbReference type="InterPro" id="IPR035874">
    <property type="entry name" value="IDS"/>
</dbReference>
<feature type="domain" description="Sulfatase N-terminal" evidence="8">
    <location>
        <begin position="30"/>
        <end position="372"/>
    </location>
</feature>
<evidence type="ECO:0000256" key="3">
    <source>
        <dbReference type="ARBA" id="ARBA00022723"/>
    </source>
</evidence>
<comment type="cofactor">
    <cofactor evidence="1">
        <name>Ca(2+)</name>
        <dbReference type="ChEBI" id="CHEBI:29108"/>
    </cofactor>
</comment>
<evidence type="ECO:0000256" key="4">
    <source>
        <dbReference type="ARBA" id="ARBA00022729"/>
    </source>
</evidence>
<dbReference type="InterPro" id="IPR000917">
    <property type="entry name" value="Sulfatase_N"/>
</dbReference>
<keyword evidence="5" id="KW-0378">Hydrolase</keyword>
<reference evidence="9 10" key="1">
    <citation type="journal article" date="2022" name="Syst. Appl. Microbiol.">
        <title>Rhodopirellula aestuarii sp. nov., a novel member of the genus Rhodopirellula isolated from brackish sediments collected in the Tagus River estuary, Portugal.</title>
        <authorList>
            <person name="Vitorino I.R."/>
            <person name="Klimek D."/>
            <person name="Calusinska M."/>
            <person name="Lobo-da-Cunha A."/>
            <person name="Vasconcelos V."/>
            <person name="Lage O.M."/>
        </authorList>
    </citation>
    <scope>NUCLEOTIDE SEQUENCE [LARGE SCALE GENOMIC DNA]</scope>
    <source>
        <strain evidence="9 10">ICT_H3.1</strain>
    </source>
</reference>
<protein>
    <submittedName>
        <fullName evidence="9">Sulfatase</fullName>
    </submittedName>
</protein>
<evidence type="ECO:0000256" key="5">
    <source>
        <dbReference type="ARBA" id="ARBA00022801"/>
    </source>
</evidence>
<organism evidence="9 10">
    <name type="scientific">Aporhodopirellula aestuarii</name>
    <dbReference type="NCBI Taxonomy" id="2950107"/>
    <lineage>
        <taxon>Bacteria</taxon>
        <taxon>Pseudomonadati</taxon>
        <taxon>Planctomycetota</taxon>
        <taxon>Planctomycetia</taxon>
        <taxon>Pirellulales</taxon>
        <taxon>Pirellulaceae</taxon>
        <taxon>Aporhodopirellula</taxon>
    </lineage>
</organism>
<dbReference type="SUPFAM" id="SSF53649">
    <property type="entry name" value="Alkaline phosphatase-like"/>
    <property type="match status" value="1"/>
</dbReference>
<gene>
    <name evidence="9" type="ORF">NB063_18730</name>
</gene>
<feature type="signal peptide" evidence="7">
    <location>
        <begin position="1"/>
        <end position="26"/>
    </location>
</feature>
<evidence type="ECO:0000313" key="9">
    <source>
        <dbReference type="EMBL" id="MCM2372652.1"/>
    </source>
</evidence>
<dbReference type="EMBL" id="JAMQBK010000050">
    <property type="protein sequence ID" value="MCM2372652.1"/>
    <property type="molecule type" value="Genomic_DNA"/>
</dbReference>
<name>A0ABT0U6S5_9BACT</name>
<dbReference type="RefSeq" id="WP_250930287.1">
    <property type="nucleotide sequence ID" value="NZ_JAMQBK010000050.1"/>
</dbReference>
<keyword evidence="6" id="KW-0106">Calcium</keyword>
<comment type="similarity">
    <text evidence="2">Belongs to the sulfatase family.</text>
</comment>
<keyword evidence="10" id="KW-1185">Reference proteome</keyword>
<evidence type="ECO:0000256" key="2">
    <source>
        <dbReference type="ARBA" id="ARBA00008779"/>
    </source>
</evidence>